<evidence type="ECO:0000256" key="11">
    <source>
        <dbReference type="HAMAP-Rule" id="MF_01393"/>
    </source>
</evidence>
<sequence length="226" mass="25398">MTDFTIEELFVINIGDIEWMIGSTHFSVLMISLFLIGFSIYVNRRFKRFQEVPTGLQNFVEMVIELFDKFAVTTMGQQGKKFASYFLTLFVFLIISNLSGLVLLRPPTADYAVPLGLAIISFFMFQYYGIKAKGVGGYLKGLTEPIVFLTPINVIGELANPVSLSFRLFGNIIGGTVLLSLYYSTPWFMNIGIPGFLHFYFDIFAGLLQAFVFTILSMVLLTGAME</sequence>
<keyword evidence="10 11" id="KW-0066">ATP synthesis</keyword>
<dbReference type="InterPro" id="IPR035908">
    <property type="entry name" value="F0_ATP_A_sf"/>
</dbReference>
<keyword evidence="8 11" id="KW-0406">Ion transport</keyword>
<dbReference type="AlphaFoldDB" id="A0A4R1M6M7"/>
<evidence type="ECO:0000256" key="9">
    <source>
        <dbReference type="ARBA" id="ARBA00023136"/>
    </source>
</evidence>
<accession>A0A4R1M6M7</accession>
<comment type="subcellular location">
    <subcellularLocation>
        <location evidence="11 12">Cell membrane</location>
        <topology evidence="11 12">Multi-pass membrane protein</topology>
    </subcellularLocation>
    <subcellularLocation>
        <location evidence="1">Membrane</location>
        <topology evidence="1">Multi-pass membrane protein</topology>
    </subcellularLocation>
</comment>
<dbReference type="CDD" id="cd00310">
    <property type="entry name" value="ATP-synt_Fo_a_6"/>
    <property type="match status" value="1"/>
</dbReference>
<feature type="transmembrane region" description="Helical" evidence="11">
    <location>
        <begin position="111"/>
        <end position="130"/>
    </location>
</feature>
<dbReference type="GO" id="GO:0045259">
    <property type="term" value="C:proton-transporting ATP synthase complex"/>
    <property type="evidence" value="ECO:0007669"/>
    <property type="project" value="UniProtKB-KW"/>
</dbReference>
<keyword evidence="9 11" id="KW-0472">Membrane</keyword>
<evidence type="ECO:0000256" key="5">
    <source>
        <dbReference type="ARBA" id="ARBA00022692"/>
    </source>
</evidence>
<dbReference type="PRINTS" id="PR00123">
    <property type="entry name" value="ATPASEA"/>
</dbReference>
<dbReference type="GO" id="GO:0046933">
    <property type="term" value="F:proton-transporting ATP synthase activity, rotational mechanism"/>
    <property type="evidence" value="ECO:0007669"/>
    <property type="project" value="UniProtKB-UniRule"/>
</dbReference>
<dbReference type="Proteomes" id="UP000294545">
    <property type="component" value="Unassembled WGS sequence"/>
</dbReference>
<comment type="function">
    <text evidence="11 12">Key component of the proton channel; it plays a direct role in the translocation of protons across the membrane.</text>
</comment>
<dbReference type="GO" id="GO:0042777">
    <property type="term" value="P:proton motive force-driven plasma membrane ATP synthesis"/>
    <property type="evidence" value="ECO:0007669"/>
    <property type="project" value="TreeGrafter"/>
</dbReference>
<dbReference type="GO" id="GO:0005886">
    <property type="term" value="C:plasma membrane"/>
    <property type="evidence" value="ECO:0007669"/>
    <property type="project" value="UniProtKB-SubCell"/>
</dbReference>
<evidence type="ECO:0000256" key="6">
    <source>
        <dbReference type="ARBA" id="ARBA00022781"/>
    </source>
</evidence>
<name>A0A4R1M6M7_9FIRM</name>
<evidence type="ECO:0000313" key="14">
    <source>
        <dbReference type="Proteomes" id="UP000294545"/>
    </source>
</evidence>
<dbReference type="Gene3D" id="1.20.120.220">
    <property type="entry name" value="ATP synthase, F0 complex, subunit A"/>
    <property type="match status" value="1"/>
</dbReference>
<dbReference type="RefSeq" id="WP_165868632.1">
    <property type="nucleotide sequence ID" value="NZ_SMGQ01000018.1"/>
</dbReference>
<comment type="similarity">
    <text evidence="2 11 12">Belongs to the ATPase A chain family.</text>
</comment>
<keyword evidence="3 11" id="KW-0813">Transport</keyword>
<protein>
    <recommendedName>
        <fullName evidence="11 12">ATP synthase subunit a</fullName>
    </recommendedName>
    <alternativeName>
        <fullName evidence="11">ATP synthase F0 sector subunit a</fullName>
    </alternativeName>
    <alternativeName>
        <fullName evidence="11">F-ATPase subunit 6</fullName>
    </alternativeName>
</protein>
<dbReference type="PROSITE" id="PS00449">
    <property type="entry name" value="ATPASE_A"/>
    <property type="match status" value="1"/>
</dbReference>
<dbReference type="InterPro" id="IPR023011">
    <property type="entry name" value="ATP_synth_F0_asu_AS"/>
</dbReference>
<dbReference type="NCBIfam" id="TIGR01131">
    <property type="entry name" value="ATP_synt_6_or_A"/>
    <property type="match status" value="1"/>
</dbReference>
<gene>
    <name evidence="11" type="primary">atpB</name>
    <name evidence="13" type="ORF">EDC19_2750</name>
</gene>
<keyword evidence="14" id="KW-1185">Reference proteome</keyword>
<evidence type="ECO:0000256" key="2">
    <source>
        <dbReference type="ARBA" id="ARBA00006810"/>
    </source>
</evidence>
<keyword evidence="5 11" id="KW-0812">Transmembrane</keyword>
<proteinExistence type="inferred from homology"/>
<evidence type="ECO:0000256" key="10">
    <source>
        <dbReference type="ARBA" id="ARBA00023310"/>
    </source>
</evidence>
<feature type="transmembrane region" description="Helical" evidence="11">
    <location>
        <begin position="168"/>
        <end position="185"/>
    </location>
</feature>
<evidence type="ECO:0000256" key="4">
    <source>
        <dbReference type="ARBA" id="ARBA00022547"/>
    </source>
</evidence>
<dbReference type="Pfam" id="PF00119">
    <property type="entry name" value="ATP-synt_A"/>
    <property type="match status" value="1"/>
</dbReference>
<feature type="transmembrane region" description="Helical" evidence="11">
    <location>
        <begin position="85"/>
        <end position="105"/>
    </location>
</feature>
<reference evidence="13 14" key="1">
    <citation type="submission" date="2019-03" db="EMBL/GenBank/DDBJ databases">
        <title>Genomic Encyclopedia of Type Strains, Phase IV (KMG-IV): sequencing the most valuable type-strain genomes for metagenomic binning, comparative biology and taxonomic classification.</title>
        <authorList>
            <person name="Goeker M."/>
        </authorList>
    </citation>
    <scope>NUCLEOTIDE SEQUENCE [LARGE SCALE GENOMIC DNA]</scope>
    <source>
        <strain evidence="13 14">DSM 24176</strain>
    </source>
</reference>
<comment type="caution">
    <text evidence="13">The sequence shown here is derived from an EMBL/GenBank/DDBJ whole genome shotgun (WGS) entry which is preliminary data.</text>
</comment>
<dbReference type="HAMAP" id="MF_01393">
    <property type="entry name" value="ATP_synth_a_bact"/>
    <property type="match status" value="1"/>
</dbReference>
<dbReference type="PANTHER" id="PTHR42823:SF3">
    <property type="entry name" value="ATP SYNTHASE SUBUNIT A, CHLOROPLASTIC"/>
    <property type="match status" value="1"/>
</dbReference>
<dbReference type="EMBL" id="SMGQ01000018">
    <property type="protein sequence ID" value="TCK87906.1"/>
    <property type="molecule type" value="Genomic_DNA"/>
</dbReference>
<evidence type="ECO:0000256" key="7">
    <source>
        <dbReference type="ARBA" id="ARBA00022989"/>
    </source>
</evidence>
<evidence type="ECO:0000256" key="12">
    <source>
        <dbReference type="RuleBase" id="RU000483"/>
    </source>
</evidence>
<dbReference type="InterPro" id="IPR000568">
    <property type="entry name" value="ATP_synth_F0_asu"/>
</dbReference>
<feature type="transmembrane region" description="Helical" evidence="11">
    <location>
        <begin position="20"/>
        <end position="42"/>
    </location>
</feature>
<feature type="transmembrane region" description="Helical" evidence="11">
    <location>
        <begin position="197"/>
        <end position="221"/>
    </location>
</feature>
<keyword evidence="6 11" id="KW-0375">Hydrogen ion transport</keyword>
<dbReference type="SUPFAM" id="SSF81336">
    <property type="entry name" value="F1F0 ATP synthase subunit A"/>
    <property type="match status" value="1"/>
</dbReference>
<evidence type="ECO:0000313" key="13">
    <source>
        <dbReference type="EMBL" id="TCK87906.1"/>
    </source>
</evidence>
<keyword evidence="11" id="KW-1003">Cell membrane</keyword>
<dbReference type="PANTHER" id="PTHR42823">
    <property type="entry name" value="ATP SYNTHASE SUBUNIT A, CHLOROPLASTIC"/>
    <property type="match status" value="1"/>
</dbReference>
<keyword evidence="7 11" id="KW-1133">Transmembrane helix</keyword>
<evidence type="ECO:0000256" key="3">
    <source>
        <dbReference type="ARBA" id="ARBA00022448"/>
    </source>
</evidence>
<organism evidence="13 14">
    <name type="scientific">Natranaerovirga hydrolytica</name>
    <dbReference type="NCBI Taxonomy" id="680378"/>
    <lineage>
        <taxon>Bacteria</taxon>
        <taxon>Bacillati</taxon>
        <taxon>Bacillota</taxon>
        <taxon>Clostridia</taxon>
        <taxon>Lachnospirales</taxon>
        <taxon>Natranaerovirgaceae</taxon>
        <taxon>Natranaerovirga</taxon>
    </lineage>
</organism>
<evidence type="ECO:0000256" key="1">
    <source>
        <dbReference type="ARBA" id="ARBA00004141"/>
    </source>
</evidence>
<evidence type="ECO:0000256" key="8">
    <source>
        <dbReference type="ARBA" id="ARBA00023065"/>
    </source>
</evidence>
<dbReference type="InterPro" id="IPR045082">
    <property type="entry name" value="ATP_syn_F0_a_bact/chloroplast"/>
</dbReference>
<keyword evidence="4 11" id="KW-0138">CF(0)</keyword>